<dbReference type="EnsemblMetazoa" id="XM_038196426.1">
    <property type="protein sequence ID" value="XP_038052354.1"/>
    <property type="gene ID" value="LOC119725064"/>
</dbReference>
<dbReference type="RefSeq" id="XP_038052354.1">
    <property type="nucleotide sequence ID" value="XM_038196426.1"/>
</dbReference>
<dbReference type="InterPro" id="IPR005135">
    <property type="entry name" value="Endo/exonuclease/phosphatase"/>
</dbReference>
<feature type="domain" description="Endonuclease/exonuclease/phosphatase" evidence="1">
    <location>
        <begin position="12"/>
        <end position="151"/>
    </location>
</feature>
<keyword evidence="3" id="KW-1185">Reference proteome</keyword>
<sequence length="439" mass="51337">MLVEIRAKPFNITILQAYAPTQDYSDDEIEDFYGKIENTIRQVKSRDVLIVMGDFNAKVGGSHQPPTTDKYGLGEQNDRGERLIQFCEEHNLVIGNTFFQHPQRRLYTGSSPGDMYRNQIDFIMIRGRFKNSFKQVKTYPGADIYSDHKPVVATIALKVKKTQNPNYGTKKYDLSTLQQPDMRHSYAVEVQNRFETLLKEDTEQHESDVDRIEAQWKNIKESIQHANEETLHRKERKAKHPWMTDHILKLMTERKKKKNTAEYHSINKQIQKECRKRKEAWLQRKCEEIETLDRKHQTKEMYDRIKELTNTKPTNKGTGCIRSKEGSIIFDQQEISSRWVEYVTELFGDEREPKPTINNEDGPPILLQEVKYAINQLRCGKAPGPDSITAEMLKALEKESLETFTELCKNIYNTVHIPEDFRQSIFVTIPKKMKDMDKG</sequence>
<dbReference type="AlphaFoldDB" id="A0A913ZLZ1"/>
<dbReference type="SUPFAM" id="SSF56219">
    <property type="entry name" value="DNase I-like"/>
    <property type="match status" value="1"/>
</dbReference>
<evidence type="ECO:0000259" key="1">
    <source>
        <dbReference type="Pfam" id="PF14529"/>
    </source>
</evidence>
<dbReference type="OMA" id="FMARVNL"/>
<dbReference type="GeneID" id="119725064"/>
<dbReference type="Gene3D" id="3.60.10.10">
    <property type="entry name" value="Endonuclease/exonuclease/phosphatase"/>
    <property type="match status" value="1"/>
</dbReference>
<dbReference type="PANTHER" id="PTHR19446">
    <property type="entry name" value="REVERSE TRANSCRIPTASES"/>
    <property type="match status" value="1"/>
</dbReference>
<protein>
    <recommendedName>
        <fullName evidence="1">Endonuclease/exonuclease/phosphatase domain-containing protein</fullName>
    </recommendedName>
</protein>
<organism evidence="2 3">
    <name type="scientific">Patiria miniata</name>
    <name type="common">Bat star</name>
    <name type="synonym">Asterina miniata</name>
    <dbReference type="NCBI Taxonomy" id="46514"/>
    <lineage>
        <taxon>Eukaryota</taxon>
        <taxon>Metazoa</taxon>
        <taxon>Echinodermata</taxon>
        <taxon>Eleutherozoa</taxon>
        <taxon>Asterozoa</taxon>
        <taxon>Asteroidea</taxon>
        <taxon>Valvatacea</taxon>
        <taxon>Valvatida</taxon>
        <taxon>Asterinidae</taxon>
        <taxon>Patiria</taxon>
    </lineage>
</organism>
<name>A0A913ZLZ1_PATMI</name>
<dbReference type="OrthoDB" id="6769313at2759"/>
<dbReference type="CDD" id="cd09076">
    <property type="entry name" value="L1-EN"/>
    <property type="match status" value="1"/>
</dbReference>
<evidence type="ECO:0000313" key="3">
    <source>
        <dbReference type="Proteomes" id="UP000887568"/>
    </source>
</evidence>
<dbReference type="GO" id="GO:0003824">
    <property type="term" value="F:catalytic activity"/>
    <property type="evidence" value="ECO:0007669"/>
    <property type="project" value="InterPro"/>
</dbReference>
<dbReference type="Pfam" id="PF14529">
    <property type="entry name" value="Exo_endo_phos_2"/>
    <property type="match status" value="1"/>
</dbReference>
<accession>A0A913ZLZ1</accession>
<dbReference type="InterPro" id="IPR036691">
    <property type="entry name" value="Endo/exonu/phosph_ase_sf"/>
</dbReference>
<reference evidence="2" key="1">
    <citation type="submission" date="2022-11" db="UniProtKB">
        <authorList>
            <consortium name="EnsemblMetazoa"/>
        </authorList>
    </citation>
    <scope>IDENTIFICATION</scope>
</reference>
<dbReference type="Proteomes" id="UP000887568">
    <property type="component" value="Unplaced"/>
</dbReference>
<evidence type="ECO:0000313" key="2">
    <source>
        <dbReference type="EnsemblMetazoa" id="XP_038052354.1"/>
    </source>
</evidence>
<proteinExistence type="predicted"/>